<feature type="domain" description="AMP-binding enzyme C-terminal" evidence="2">
    <location>
        <begin position="468"/>
        <end position="551"/>
    </location>
</feature>
<dbReference type="Gene3D" id="3.40.50.12780">
    <property type="entry name" value="N-terminal domain of ligase-like"/>
    <property type="match status" value="1"/>
</dbReference>
<evidence type="ECO:0000313" key="3">
    <source>
        <dbReference type="EMBL" id="KAF2402886.1"/>
    </source>
</evidence>
<dbReference type="PANTHER" id="PTHR43201:SF28">
    <property type="entry name" value="ENZYME, PUTATIVE (AFU_ORTHOLOGUE AFUA_7G01530)-RELATED"/>
    <property type="match status" value="1"/>
</dbReference>
<evidence type="ECO:0000313" key="4">
    <source>
        <dbReference type="Proteomes" id="UP000799640"/>
    </source>
</evidence>
<dbReference type="GO" id="GO:0006631">
    <property type="term" value="P:fatty acid metabolic process"/>
    <property type="evidence" value="ECO:0007669"/>
    <property type="project" value="TreeGrafter"/>
</dbReference>
<organism evidence="3 4">
    <name type="scientific">Trichodelitschia bisporula</name>
    <dbReference type="NCBI Taxonomy" id="703511"/>
    <lineage>
        <taxon>Eukaryota</taxon>
        <taxon>Fungi</taxon>
        <taxon>Dikarya</taxon>
        <taxon>Ascomycota</taxon>
        <taxon>Pezizomycotina</taxon>
        <taxon>Dothideomycetes</taxon>
        <taxon>Dothideomycetes incertae sedis</taxon>
        <taxon>Phaeotrichales</taxon>
        <taxon>Phaeotrichaceae</taxon>
        <taxon>Trichodelitschia</taxon>
    </lineage>
</organism>
<keyword evidence="4" id="KW-1185">Reference proteome</keyword>
<dbReference type="OrthoDB" id="2962993at2759"/>
<evidence type="ECO:0000259" key="1">
    <source>
        <dbReference type="Pfam" id="PF00501"/>
    </source>
</evidence>
<dbReference type="InterPro" id="IPR045851">
    <property type="entry name" value="AMP-bd_C_sf"/>
</dbReference>
<dbReference type="Pfam" id="PF13193">
    <property type="entry name" value="AMP-binding_C"/>
    <property type="match status" value="1"/>
</dbReference>
<dbReference type="GO" id="GO:0031956">
    <property type="term" value="F:medium-chain fatty acid-CoA ligase activity"/>
    <property type="evidence" value="ECO:0007669"/>
    <property type="project" value="TreeGrafter"/>
</dbReference>
<protein>
    <submittedName>
        <fullName evidence="3">Acetyl-CoA synthetase-like protein</fullName>
    </submittedName>
</protein>
<dbReference type="Pfam" id="PF00501">
    <property type="entry name" value="AMP-binding"/>
    <property type="match status" value="1"/>
</dbReference>
<name>A0A6G1I438_9PEZI</name>
<dbReference type="InterPro" id="IPR025110">
    <property type="entry name" value="AMP-bd_C"/>
</dbReference>
<reference evidence="3" key="1">
    <citation type="journal article" date="2020" name="Stud. Mycol.">
        <title>101 Dothideomycetes genomes: a test case for predicting lifestyles and emergence of pathogens.</title>
        <authorList>
            <person name="Haridas S."/>
            <person name="Albert R."/>
            <person name="Binder M."/>
            <person name="Bloem J."/>
            <person name="Labutti K."/>
            <person name="Salamov A."/>
            <person name="Andreopoulos B."/>
            <person name="Baker S."/>
            <person name="Barry K."/>
            <person name="Bills G."/>
            <person name="Bluhm B."/>
            <person name="Cannon C."/>
            <person name="Castanera R."/>
            <person name="Culley D."/>
            <person name="Daum C."/>
            <person name="Ezra D."/>
            <person name="Gonzalez J."/>
            <person name="Henrissat B."/>
            <person name="Kuo A."/>
            <person name="Liang C."/>
            <person name="Lipzen A."/>
            <person name="Lutzoni F."/>
            <person name="Magnuson J."/>
            <person name="Mondo S."/>
            <person name="Nolan M."/>
            <person name="Ohm R."/>
            <person name="Pangilinan J."/>
            <person name="Park H.-J."/>
            <person name="Ramirez L."/>
            <person name="Alfaro M."/>
            <person name="Sun H."/>
            <person name="Tritt A."/>
            <person name="Yoshinaga Y."/>
            <person name="Zwiers L.-H."/>
            <person name="Turgeon B."/>
            <person name="Goodwin S."/>
            <person name="Spatafora J."/>
            <person name="Crous P."/>
            <person name="Grigoriev I."/>
        </authorList>
    </citation>
    <scope>NUCLEOTIDE SEQUENCE</scope>
    <source>
        <strain evidence="3">CBS 262.69</strain>
    </source>
</reference>
<dbReference type="AlphaFoldDB" id="A0A6G1I438"/>
<dbReference type="CDD" id="cd05941">
    <property type="entry name" value="MCS"/>
    <property type="match status" value="1"/>
</dbReference>
<sequence>MASTLPRLPIFEAITSHNPNSTAVVHYPSGRSFTYGELVHDVADATEDFKSKANGSSLEGERISFLVENGYDYVVTLLSIFASQAIAVPLCTTFPNDELRYIIEQSRARMLLSSEKFREKADEVVKEGLENKPLVGLRKIAEGKKSSERITLEDTSSTSGGMMLYTSGTTNRPKGVVLPLSVLIAQSQSLLKAWEYSPDDRLLHVLPLHHIHGTVNALLTPLFAGSTIEFLFPFNAQAVWERLGAPFLKDTADKFEKITFFTVVPTIYNRLLQSHPTLSTDLFEATRIATSPSNLRLNISGSAALPTPTKEAWTKLTGGNVLLERYGMTEVGMALSCGLDFADRVDGSVGWPLPSVEARLVDTETGAVIAPGEELDKNGKERLGEIQLRGPTIFKEYWQNPEATAKEFTEDEDGHGRWFKTGDVAVRRVVEGAGKSGQEWARGPMFFIQGRKSADIIKTGGEKVSALEVEREMLSLPEVVECAVVGLPSEQWGQKVAAVVVLSEKGATGGRGGKAWGAMDLRRALKERLANYKIPQEMKVVESIPRNAMGKINKKQLVKAVFGL</sequence>
<dbReference type="Gene3D" id="3.30.300.30">
    <property type="match status" value="1"/>
</dbReference>
<dbReference type="InterPro" id="IPR042099">
    <property type="entry name" value="ANL_N_sf"/>
</dbReference>
<accession>A0A6G1I438</accession>
<gene>
    <name evidence="3" type="ORF">EJ06DRAFT_527866</name>
</gene>
<evidence type="ECO:0000259" key="2">
    <source>
        <dbReference type="Pfam" id="PF13193"/>
    </source>
</evidence>
<dbReference type="PANTHER" id="PTHR43201">
    <property type="entry name" value="ACYL-COA SYNTHETASE"/>
    <property type="match status" value="1"/>
</dbReference>
<proteinExistence type="predicted"/>
<dbReference type="InterPro" id="IPR000873">
    <property type="entry name" value="AMP-dep_synth/lig_dom"/>
</dbReference>
<feature type="domain" description="AMP-dependent synthetase/ligase" evidence="1">
    <location>
        <begin position="15"/>
        <end position="398"/>
    </location>
</feature>
<feature type="non-terminal residue" evidence="3">
    <location>
        <position position="564"/>
    </location>
</feature>
<dbReference type="EMBL" id="ML996690">
    <property type="protein sequence ID" value="KAF2402886.1"/>
    <property type="molecule type" value="Genomic_DNA"/>
</dbReference>
<dbReference type="SUPFAM" id="SSF56801">
    <property type="entry name" value="Acetyl-CoA synthetase-like"/>
    <property type="match status" value="1"/>
</dbReference>
<dbReference type="Proteomes" id="UP000799640">
    <property type="component" value="Unassembled WGS sequence"/>
</dbReference>